<gene>
    <name evidence="1" type="ORF">XAC3562_120135</name>
</gene>
<evidence type="ECO:0000313" key="2">
    <source>
        <dbReference type="Proteomes" id="UP000052230"/>
    </source>
</evidence>
<proteinExistence type="predicted"/>
<keyword evidence="2" id="KW-1185">Reference proteome</keyword>
<sequence>MYCLVSAAARSWLTTSAGYASEMLQSGLERLTKRPRSRQAGAACARNRHVPPVHSGSERAVRAHLTAARYVLLAALIREQVPSARRTASPIDRMIEALLMTLRPSPTLFRIPIQLNPASPAP</sequence>
<organism evidence="1 2">
    <name type="scientific">Xanthomonas citri pv. citri</name>
    <dbReference type="NCBI Taxonomy" id="611301"/>
    <lineage>
        <taxon>Bacteria</taxon>
        <taxon>Pseudomonadati</taxon>
        <taxon>Pseudomonadota</taxon>
        <taxon>Gammaproteobacteria</taxon>
        <taxon>Lysobacterales</taxon>
        <taxon>Lysobacteraceae</taxon>
        <taxon>Xanthomonas</taxon>
    </lineage>
</organism>
<reference evidence="1 2" key="1">
    <citation type="submission" date="2014-09" db="EMBL/GenBank/DDBJ databases">
        <authorList>
            <person name="Regsiter A."/>
        </authorList>
    </citation>
    <scope>NUCLEOTIDE SEQUENCE [LARGE SCALE GENOMIC DNA]</scope>
</reference>
<name>A0A0U4YHJ1_XANCI</name>
<evidence type="ECO:0008006" key="3">
    <source>
        <dbReference type="Google" id="ProtNLM"/>
    </source>
</evidence>
<dbReference type="Proteomes" id="UP000052230">
    <property type="component" value="Unassembled WGS sequence"/>
</dbReference>
<evidence type="ECO:0000313" key="1">
    <source>
        <dbReference type="EMBL" id="CEG14668.1"/>
    </source>
</evidence>
<dbReference type="AlphaFoldDB" id="A0A0U4YHJ1"/>
<comment type="caution">
    <text evidence="1">The sequence shown here is derived from an EMBL/GenBank/DDBJ whole genome shotgun (WGS) entry which is preliminary data.</text>
</comment>
<dbReference type="EMBL" id="CCXZ01000024">
    <property type="protein sequence ID" value="CEG14668.1"/>
    <property type="molecule type" value="Genomic_DNA"/>
</dbReference>
<protein>
    <recommendedName>
        <fullName evidence="3">Transposase</fullName>
    </recommendedName>
</protein>
<accession>A0A0U4YHJ1</accession>